<gene>
    <name evidence="2" type="ORF">BD311DRAFT_307689</name>
</gene>
<dbReference type="AlphaFoldDB" id="A0A4Q9MMW9"/>
<evidence type="ECO:0000313" key="2">
    <source>
        <dbReference type="EMBL" id="TBU28949.1"/>
    </source>
</evidence>
<reference evidence="2" key="1">
    <citation type="submission" date="2019-01" db="EMBL/GenBank/DDBJ databases">
        <title>Draft genome sequences of three monokaryotic isolates of the white-rot basidiomycete fungus Dichomitus squalens.</title>
        <authorList>
            <consortium name="DOE Joint Genome Institute"/>
            <person name="Lopez S.C."/>
            <person name="Andreopoulos B."/>
            <person name="Pangilinan J."/>
            <person name="Lipzen A."/>
            <person name="Riley R."/>
            <person name="Ahrendt S."/>
            <person name="Ng V."/>
            <person name="Barry K."/>
            <person name="Daum C."/>
            <person name="Grigoriev I.V."/>
            <person name="Hilden K.S."/>
            <person name="Makela M.R."/>
            <person name="de Vries R.P."/>
        </authorList>
    </citation>
    <scope>NUCLEOTIDE SEQUENCE [LARGE SCALE GENOMIC DNA]</scope>
    <source>
        <strain evidence="2">OM18370.1</strain>
    </source>
</reference>
<proteinExistence type="predicted"/>
<dbReference type="Proteomes" id="UP000292957">
    <property type="component" value="Unassembled WGS sequence"/>
</dbReference>
<name>A0A4Q9MMW9_9APHY</name>
<organism evidence="2">
    <name type="scientific">Dichomitus squalens</name>
    <dbReference type="NCBI Taxonomy" id="114155"/>
    <lineage>
        <taxon>Eukaryota</taxon>
        <taxon>Fungi</taxon>
        <taxon>Dikarya</taxon>
        <taxon>Basidiomycota</taxon>
        <taxon>Agaricomycotina</taxon>
        <taxon>Agaricomycetes</taxon>
        <taxon>Polyporales</taxon>
        <taxon>Polyporaceae</taxon>
        <taxon>Dichomitus</taxon>
    </lineage>
</organism>
<accession>A0A4Q9MMW9</accession>
<dbReference type="EMBL" id="ML143417">
    <property type="protein sequence ID" value="TBU28949.1"/>
    <property type="molecule type" value="Genomic_DNA"/>
</dbReference>
<feature type="compositionally biased region" description="Acidic residues" evidence="1">
    <location>
        <begin position="7"/>
        <end position="22"/>
    </location>
</feature>
<feature type="region of interest" description="Disordered" evidence="1">
    <location>
        <begin position="1"/>
        <end position="44"/>
    </location>
</feature>
<evidence type="ECO:0000256" key="1">
    <source>
        <dbReference type="SAM" id="MobiDB-lite"/>
    </source>
</evidence>
<sequence length="176" mass="19809">MLSLFIDDAEDPDWQDDDDIEEVSSPNPPRRMGTRMVPSASQSLAAGLDSDIEEVDSPVLRPQPKVTLITPEDLVDYRPTGGQTIEECCQKDLSDLRDKIYQEDKDLAGLLSDDVLFALGAMLPSGELRKDVWQWVMAIDNRPRPEGFTRRAGQCRHCDRTSREVGTEYLGDLQEL</sequence>
<protein>
    <submittedName>
        <fullName evidence="2">Uncharacterized protein</fullName>
    </submittedName>
</protein>